<keyword evidence="2" id="KW-1133">Transmembrane helix</keyword>
<keyword evidence="4" id="KW-1185">Reference proteome</keyword>
<gene>
    <name evidence="3" type="ORF">SAMN04489750_2867</name>
</gene>
<feature type="transmembrane region" description="Helical" evidence="2">
    <location>
        <begin position="163"/>
        <end position="183"/>
    </location>
</feature>
<evidence type="ECO:0000313" key="4">
    <source>
        <dbReference type="Proteomes" id="UP000250028"/>
    </source>
</evidence>
<evidence type="ECO:0000256" key="1">
    <source>
        <dbReference type="SAM" id="MobiDB-lite"/>
    </source>
</evidence>
<dbReference type="Proteomes" id="UP000250028">
    <property type="component" value="Unassembled WGS sequence"/>
</dbReference>
<evidence type="ECO:0008006" key="5">
    <source>
        <dbReference type="Google" id="ProtNLM"/>
    </source>
</evidence>
<keyword evidence="2" id="KW-0812">Transmembrane</keyword>
<feature type="transmembrane region" description="Helical" evidence="2">
    <location>
        <begin position="70"/>
        <end position="93"/>
    </location>
</feature>
<accession>A0A2Y8ZU27</accession>
<evidence type="ECO:0000256" key="2">
    <source>
        <dbReference type="SAM" id="Phobius"/>
    </source>
</evidence>
<feature type="transmembrane region" description="Helical" evidence="2">
    <location>
        <begin position="132"/>
        <end position="151"/>
    </location>
</feature>
<dbReference type="EMBL" id="UESZ01000001">
    <property type="protein sequence ID" value="SSA35504.1"/>
    <property type="molecule type" value="Genomic_DNA"/>
</dbReference>
<evidence type="ECO:0000313" key="3">
    <source>
        <dbReference type="EMBL" id="SSA35504.1"/>
    </source>
</evidence>
<feature type="transmembrane region" description="Helical" evidence="2">
    <location>
        <begin position="99"/>
        <end position="120"/>
    </location>
</feature>
<dbReference type="AlphaFoldDB" id="A0A2Y8ZU27"/>
<organism evidence="3 4">
    <name type="scientific">Branchiibius hedensis</name>
    <dbReference type="NCBI Taxonomy" id="672460"/>
    <lineage>
        <taxon>Bacteria</taxon>
        <taxon>Bacillati</taxon>
        <taxon>Actinomycetota</taxon>
        <taxon>Actinomycetes</taxon>
        <taxon>Micrococcales</taxon>
        <taxon>Dermacoccaceae</taxon>
        <taxon>Branchiibius</taxon>
    </lineage>
</organism>
<name>A0A2Y8ZU27_9MICO</name>
<reference evidence="4" key="1">
    <citation type="submission" date="2016-10" db="EMBL/GenBank/DDBJ databases">
        <authorList>
            <person name="Varghese N."/>
            <person name="Submissions S."/>
        </authorList>
    </citation>
    <scope>NUCLEOTIDE SEQUENCE [LARGE SCALE GENOMIC DNA]</scope>
    <source>
        <strain evidence="4">DSM 22951</strain>
    </source>
</reference>
<feature type="region of interest" description="Disordered" evidence="1">
    <location>
        <begin position="251"/>
        <end position="272"/>
    </location>
</feature>
<feature type="transmembrane region" description="Helical" evidence="2">
    <location>
        <begin position="30"/>
        <end position="49"/>
    </location>
</feature>
<sequence length="272" mass="28765">MPGSHRWGGWSGPLSEGRIHEVHLFVDQRMALLLLFAAFITTFLITRGITRLIRAGKGPFRNNVSGGVHIHHAVPGIILLVVGGISSVAAAGHPPAAEISAVLVGVGASLVLDEFALILHLQDVYWSKQGQLSVQVVALTASVMGLLLVGIQPFSEYSDPGGGRLAVLIVLAVHAFCLIACVAKGKYTSAVIGAFIPPVAWWGALRLARPRSKWAKRYSPKKLQRAVARDSAFENRWGNWGLDLADLVAGTPTQTPTSTAPTSAAPGPGSTH</sequence>
<dbReference type="RefSeq" id="WP_211310252.1">
    <property type="nucleotide sequence ID" value="NZ_QGDN01000001.1"/>
</dbReference>
<keyword evidence="2" id="KW-0472">Membrane</keyword>
<proteinExistence type="predicted"/>
<protein>
    <recommendedName>
        <fullName evidence="5">Integral membrane protein</fullName>
    </recommendedName>
</protein>